<name>A0A2I2L5R4_9VIRU</name>
<organism evidence="2">
    <name type="scientific">Orpheovirus IHUMI-LCC2</name>
    <dbReference type="NCBI Taxonomy" id="2023057"/>
    <lineage>
        <taxon>Viruses</taxon>
        <taxon>Varidnaviria</taxon>
        <taxon>Bamfordvirae</taxon>
        <taxon>Nucleocytoviricota</taxon>
        <taxon>Megaviricetes</taxon>
        <taxon>Pimascovirales</taxon>
        <taxon>Ocovirineae</taxon>
        <taxon>Orpheoviridae</taxon>
        <taxon>Alphaorpheovirus</taxon>
        <taxon>Alphaorpheovirus massiliense</taxon>
    </lineage>
</organism>
<keyword evidence="1 2" id="KW-0812">Transmembrane</keyword>
<proteinExistence type="predicted"/>
<dbReference type="Proteomes" id="UP000236316">
    <property type="component" value="Segment"/>
</dbReference>
<dbReference type="KEGG" id="vg:35382815"/>
<accession>A0A2I2L5R4</accession>
<keyword evidence="1" id="KW-1133">Transmembrane helix</keyword>
<dbReference type="GeneID" id="35382815"/>
<dbReference type="EMBL" id="LT906555">
    <property type="protein sequence ID" value="SNW62873.1"/>
    <property type="molecule type" value="Genomic_DNA"/>
</dbReference>
<reference evidence="2" key="1">
    <citation type="submission" date="2017-08" db="EMBL/GenBank/DDBJ databases">
        <authorList>
            <consortium name="Urmite Genomes"/>
        </authorList>
    </citation>
    <scope>NUCLEOTIDE SEQUENCE [LARGE SCALE GENOMIC DNA]</scope>
    <source>
        <strain evidence="2">IHUMI-LCC2</strain>
    </source>
</reference>
<protein>
    <submittedName>
        <fullName evidence="2">Transmembrane domain-containing protein</fullName>
    </submittedName>
</protein>
<dbReference type="RefSeq" id="YP_009449175.1">
    <property type="nucleotide sequence ID" value="NC_036594.1"/>
</dbReference>
<feature type="transmembrane region" description="Helical" evidence="1">
    <location>
        <begin position="6"/>
        <end position="27"/>
    </location>
</feature>
<evidence type="ECO:0000256" key="1">
    <source>
        <dbReference type="SAM" id="Phobius"/>
    </source>
</evidence>
<sequence length="110" mass="11948">MLNTILLVLNIFGIVLSIILSYFFFVIPLQNLASRTMTFIDETNIFANQLAAVPCNFANELFNIPIPGLQFKQQACETFSAVCSYDPNVPSGVAGTPGTCTFIGIPPITI</sequence>
<evidence type="ECO:0000313" key="3">
    <source>
        <dbReference type="Proteomes" id="UP000236316"/>
    </source>
</evidence>
<keyword evidence="1" id="KW-0472">Membrane</keyword>
<evidence type="ECO:0000313" key="2">
    <source>
        <dbReference type="EMBL" id="SNW62873.1"/>
    </source>
</evidence>
<gene>
    <name evidence="2" type="ORF">ORPV_969</name>
</gene>
<keyword evidence="3" id="KW-1185">Reference proteome</keyword>